<evidence type="ECO:0000313" key="1">
    <source>
        <dbReference type="EMBL" id="KAK3947765.1"/>
    </source>
</evidence>
<name>A0AAN6SBQ2_9PEZI</name>
<reference evidence="1" key="2">
    <citation type="submission" date="2023-06" db="EMBL/GenBank/DDBJ databases">
        <authorList>
            <consortium name="Lawrence Berkeley National Laboratory"/>
            <person name="Mondo S.J."/>
            <person name="Hensen N."/>
            <person name="Bonometti L."/>
            <person name="Westerberg I."/>
            <person name="Brannstrom I.O."/>
            <person name="Guillou S."/>
            <person name="Cros-Aarteil S."/>
            <person name="Calhoun S."/>
            <person name="Haridas S."/>
            <person name="Kuo A."/>
            <person name="Pangilinan J."/>
            <person name="Riley R."/>
            <person name="Labutti K."/>
            <person name="Andreopoulos B."/>
            <person name="Lipzen A."/>
            <person name="Chen C."/>
            <person name="Yanf M."/>
            <person name="Daum C."/>
            <person name="Ng V."/>
            <person name="Clum A."/>
            <person name="Steindorff A."/>
            <person name="Ohm R."/>
            <person name="Martin F."/>
            <person name="Silar P."/>
            <person name="Natvig D."/>
            <person name="Lalanne C."/>
            <person name="Gautier V."/>
            <person name="Ament-Velasquez S.L."/>
            <person name="Kruys A."/>
            <person name="Hutchinson M.I."/>
            <person name="Powell A.J."/>
            <person name="Barry K."/>
            <person name="Miller A.N."/>
            <person name="Grigoriev I.V."/>
            <person name="Debuchy R."/>
            <person name="Gladieux P."/>
            <person name="Thoren M.H."/>
            <person name="Johannesson H."/>
        </authorList>
    </citation>
    <scope>NUCLEOTIDE SEQUENCE</scope>
    <source>
        <strain evidence="1">CBS 626.80</strain>
    </source>
</reference>
<gene>
    <name evidence="1" type="ORF">QBC32DRAFT_328319</name>
</gene>
<proteinExistence type="predicted"/>
<organism evidence="1 2">
    <name type="scientific">Pseudoneurospora amorphoporcata</name>
    <dbReference type="NCBI Taxonomy" id="241081"/>
    <lineage>
        <taxon>Eukaryota</taxon>
        <taxon>Fungi</taxon>
        <taxon>Dikarya</taxon>
        <taxon>Ascomycota</taxon>
        <taxon>Pezizomycotina</taxon>
        <taxon>Sordariomycetes</taxon>
        <taxon>Sordariomycetidae</taxon>
        <taxon>Sordariales</taxon>
        <taxon>Sordariaceae</taxon>
        <taxon>Pseudoneurospora</taxon>
    </lineage>
</organism>
<dbReference type="EMBL" id="MU859315">
    <property type="protein sequence ID" value="KAK3947765.1"/>
    <property type="molecule type" value="Genomic_DNA"/>
</dbReference>
<sequence length="76" mass="8365">MRHTSSSLLGNADDDVAQDNLLLQIWTVAGHPACDADHQNMFDVGKRAAHIGKGRGGWFDTHARAHNALLTILYRD</sequence>
<dbReference type="Proteomes" id="UP001303222">
    <property type="component" value="Unassembled WGS sequence"/>
</dbReference>
<evidence type="ECO:0000313" key="2">
    <source>
        <dbReference type="Proteomes" id="UP001303222"/>
    </source>
</evidence>
<accession>A0AAN6SBQ2</accession>
<comment type="caution">
    <text evidence="1">The sequence shown here is derived from an EMBL/GenBank/DDBJ whole genome shotgun (WGS) entry which is preliminary data.</text>
</comment>
<reference evidence="1" key="1">
    <citation type="journal article" date="2023" name="Mol. Phylogenet. Evol.">
        <title>Genome-scale phylogeny and comparative genomics of the fungal order Sordariales.</title>
        <authorList>
            <person name="Hensen N."/>
            <person name="Bonometti L."/>
            <person name="Westerberg I."/>
            <person name="Brannstrom I.O."/>
            <person name="Guillou S."/>
            <person name="Cros-Aarteil S."/>
            <person name="Calhoun S."/>
            <person name="Haridas S."/>
            <person name="Kuo A."/>
            <person name="Mondo S."/>
            <person name="Pangilinan J."/>
            <person name="Riley R."/>
            <person name="LaButti K."/>
            <person name="Andreopoulos B."/>
            <person name="Lipzen A."/>
            <person name="Chen C."/>
            <person name="Yan M."/>
            <person name="Daum C."/>
            <person name="Ng V."/>
            <person name="Clum A."/>
            <person name="Steindorff A."/>
            <person name="Ohm R.A."/>
            <person name="Martin F."/>
            <person name="Silar P."/>
            <person name="Natvig D.O."/>
            <person name="Lalanne C."/>
            <person name="Gautier V."/>
            <person name="Ament-Velasquez S.L."/>
            <person name="Kruys A."/>
            <person name="Hutchinson M.I."/>
            <person name="Powell A.J."/>
            <person name="Barry K."/>
            <person name="Miller A.N."/>
            <person name="Grigoriev I.V."/>
            <person name="Debuchy R."/>
            <person name="Gladieux P."/>
            <person name="Hiltunen Thoren M."/>
            <person name="Johannesson H."/>
        </authorList>
    </citation>
    <scope>NUCLEOTIDE SEQUENCE</scope>
    <source>
        <strain evidence="1">CBS 626.80</strain>
    </source>
</reference>
<keyword evidence="2" id="KW-1185">Reference proteome</keyword>
<dbReference type="AlphaFoldDB" id="A0AAN6SBQ2"/>
<protein>
    <submittedName>
        <fullName evidence="1">Uncharacterized protein</fullName>
    </submittedName>
</protein>